<feature type="region of interest" description="Disordered" evidence="1">
    <location>
        <begin position="1"/>
        <end position="48"/>
    </location>
</feature>
<accession>Q5V1L4</accession>
<evidence type="ECO:0000256" key="1">
    <source>
        <dbReference type="SAM" id="MobiDB-lite"/>
    </source>
</evidence>
<gene>
    <name evidence="2" type="ordered locus">rrnAC1678</name>
</gene>
<sequence>MSAFSRPQEHSSPEQSSRRSDCTSRSPGWPTGQRRQPRQLFTDRSGELCGNNVDSALNVWMSPCSDILAALFSVDSDRAIVEELRANNKFGCSTDAVVVRNPILDDAAVGVASLPRCRRVR</sequence>
<dbReference type="EMBL" id="AY596297">
    <property type="protein sequence ID" value="AAV46588.1"/>
    <property type="molecule type" value="Genomic_DNA"/>
</dbReference>
<reference evidence="2 3" key="1">
    <citation type="journal article" date="2004" name="Genome Res.">
        <title>Genome sequence of Haloarcula marismortui: a halophilic archaeon from the Dead Sea.</title>
        <authorList>
            <person name="Baliga N.S."/>
            <person name="Bonneau R."/>
            <person name="Facciotti M.T."/>
            <person name="Pan M."/>
            <person name="Glusman G."/>
            <person name="Deutsch E.W."/>
            <person name="Shannon P."/>
            <person name="Chiu Y."/>
            <person name="Weng R.S."/>
            <person name="Gan R.R."/>
            <person name="Hung P."/>
            <person name="Date S.V."/>
            <person name="Marcotte E."/>
            <person name="Hood L."/>
            <person name="Ng W.V."/>
        </authorList>
    </citation>
    <scope>NUCLEOTIDE SEQUENCE [LARGE SCALE GENOMIC DNA]</scope>
    <source>
        <strain evidence="3">ATCC 43049 / DSM 3752 / JCM 8966 / VKM B-1809</strain>
    </source>
</reference>
<dbReference type="AlphaFoldDB" id="Q5V1L4"/>
<proteinExistence type="predicted"/>
<name>Q5V1L4_HALMA</name>
<dbReference type="Proteomes" id="UP000001169">
    <property type="component" value="Chromosome I"/>
</dbReference>
<dbReference type="KEGG" id="hma:rrnAC1678"/>
<dbReference type="PaxDb" id="272569-rrnAC1678"/>
<organism evidence="2 3">
    <name type="scientific">Haloarcula marismortui (strain ATCC 43049 / DSM 3752 / JCM 8966 / VKM B-1809)</name>
    <name type="common">Halobacterium marismortui</name>
    <dbReference type="NCBI Taxonomy" id="272569"/>
    <lineage>
        <taxon>Archaea</taxon>
        <taxon>Methanobacteriati</taxon>
        <taxon>Methanobacteriota</taxon>
        <taxon>Stenosarchaea group</taxon>
        <taxon>Halobacteria</taxon>
        <taxon>Halobacteriales</taxon>
        <taxon>Haloarculaceae</taxon>
        <taxon>Haloarcula</taxon>
    </lineage>
</organism>
<dbReference type="STRING" id="272569.rrnAC1678"/>
<dbReference type="HOGENOM" id="CLU_2032799_0_0_2"/>
<protein>
    <submittedName>
        <fullName evidence="2">Uncharacterized protein</fullName>
    </submittedName>
</protein>
<dbReference type="EnsemblBacteria" id="AAV46588">
    <property type="protein sequence ID" value="AAV46588"/>
    <property type="gene ID" value="rrnAC1678"/>
</dbReference>
<evidence type="ECO:0000313" key="2">
    <source>
        <dbReference type="EMBL" id="AAV46588.1"/>
    </source>
</evidence>
<feature type="compositionally biased region" description="Basic and acidic residues" evidence="1">
    <location>
        <begin position="7"/>
        <end position="22"/>
    </location>
</feature>
<keyword evidence="3" id="KW-1185">Reference proteome</keyword>
<evidence type="ECO:0000313" key="3">
    <source>
        <dbReference type="Proteomes" id="UP000001169"/>
    </source>
</evidence>